<dbReference type="EMBL" id="JADZLT010000052">
    <property type="protein sequence ID" value="MBH0239037.1"/>
    <property type="molecule type" value="Genomic_DNA"/>
</dbReference>
<accession>A0A931I391</accession>
<comment type="caution">
    <text evidence="1">The sequence shown here is derived from an EMBL/GenBank/DDBJ whole genome shotgun (WGS) entry which is preliminary data.</text>
</comment>
<dbReference type="AlphaFoldDB" id="A0A931I391"/>
<evidence type="ECO:0000313" key="1">
    <source>
        <dbReference type="EMBL" id="MBH0239037.1"/>
    </source>
</evidence>
<proteinExistence type="predicted"/>
<keyword evidence="2" id="KW-1185">Reference proteome</keyword>
<dbReference type="RefSeq" id="WP_197312112.1">
    <property type="nucleotide sequence ID" value="NZ_JADZLT010000052.1"/>
</dbReference>
<sequence>MTWWKRLFGRTTGRSLDGTMFRVAGTLYSRDGRRAVELREFSNGETYLLESEWVEGDVFRDRHGGRLVGPFTSPDHAEQFIVGTPWFNGTE</sequence>
<organism evidence="1 2">
    <name type="scientific">Methylobrevis albus</name>
    <dbReference type="NCBI Taxonomy" id="2793297"/>
    <lineage>
        <taxon>Bacteria</taxon>
        <taxon>Pseudomonadati</taxon>
        <taxon>Pseudomonadota</taxon>
        <taxon>Alphaproteobacteria</taxon>
        <taxon>Hyphomicrobiales</taxon>
        <taxon>Pleomorphomonadaceae</taxon>
        <taxon>Methylobrevis</taxon>
    </lineage>
</organism>
<dbReference type="Proteomes" id="UP000631694">
    <property type="component" value="Unassembled WGS sequence"/>
</dbReference>
<gene>
    <name evidence="1" type="ORF">I5731_14495</name>
</gene>
<protein>
    <submittedName>
        <fullName evidence="1">Uncharacterized protein</fullName>
    </submittedName>
</protein>
<reference evidence="1" key="1">
    <citation type="submission" date="2020-12" db="EMBL/GenBank/DDBJ databases">
        <title>Methylobrevis albus sp. nov., isolated from fresh water lack sediment.</title>
        <authorList>
            <person name="Zou Q."/>
        </authorList>
    </citation>
    <scope>NUCLEOTIDE SEQUENCE</scope>
    <source>
        <strain evidence="1">L22</strain>
    </source>
</reference>
<evidence type="ECO:0000313" key="2">
    <source>
        <dbReference type="Proteomes" id="UP000631694"/>
    </source>
</evidence>
<name>A0A931I391_9HYPH</name>